<evidence type="ECO:0000256" key="1">
    <source>
        <dbReference type="ARBA" id="ARBA00004141"/>
    </source>
</evidence>
<name>A0A8I0ZY53_RHOER</name>
<feature type="transmembrane region" description="Helical" evidence="10">
    <location>
        <begin position="116"/>
        <end position="137"/>
    </location>
</feature>
<evidence type="ECO:0000313" key="13">
    <source>
        <dbReference type="Proteomes" id="UP000627573"/>
    </source>
</evidence>
<keyword evidence="7 10" id="KW-0472">Membrane</keyword>
<keyword evidence="8" id="KW-1015">Disulfide bond</keyword>
<gene>
    <name evidence="12" type="ORF">I3517_34380</name>
</gene>
<feature type="transmembrane region" description="Helical" evidence="10">
    <location>
        <begin position="28"/>
        <end position="49"/>
    </location>
</feature>
<keyword evidence="9" id="KW-0676">Redox-active center</keyword>
<proteinExistence type="inferred from homology"/>
<keyword evidence="3 10" id="KW-0812">Transmembrane</keyword>
<keyword evidence="13" id="KW-1185">Reference proteome</keyword>
<feature type="transmembrane region" description="Helical" evidence="10">
    <location>
        <begin position="146"/>
        <end position="164"/>
    </location>
</feature>
<dbReference type="GO" id="GO:0016491">
    <property type="term" value="F:oxidoreductase activity"/>
    <property type="evidence" value="ECO:0007669"/>
    <property type="project" value="UniProtKB-KW"/>
</dbReference>
<dbReference type="GO" id="GO:0016020">
    <property type="term" value="C:membrane"/>
    <property type="evidence" value="ECO:0007669"/>
    <property type="project" value="UniProtKB-SubCell"/>
</dbReference>
<comment type="similarity">
    <text evidence="2">Belongs to the VKOR family.</text>
</comment>
<evidence type="ECO:0000256" key="5">
    <source>
        <dbReference type="ARBA" id="ARBA00022989"/>
    </source>
</evidence>
<dbReference type="Gene3D" id="1.20.1440.130">
    <property type="entry name" value="VKOR domain"/>
    <property type="match status" value="1"/>
</dbReference>
<evidence type="ECO:0000259" key="11">
    <source>
        <dbReference type="SMART" id="SM00756"/>
    </source>
</evidence>
<evidence type="ECO:0000256" key="7">
    <source>
        <dbReference type="ARBA" id="ARBA00023136"/>
    </source>
</evidence>
<evidence type="ECO:0000256" key="4">
    <source>
        <dbReference type="ARBA" id="ARBA00022719"/>
    </source>
</evidence>
<dbReference type="Proteomes" id="UP000627573">
    <property type="component" value="Unassembled WGS sequence"/>
</dbReference>
<dbReference type="CDD" id="cd12922">
    <property type="entry name" value="VKOR_5"/>
    <property type="match status" value="1"/>
</dbReference>
<dbReference type="InterPro" id="IPR012932">
    <property type="entry name" value="VKOR"/>
</dbReference>
<keyword evidence="6" id="KW-0560">Oxidoreductase</keyword>
<evidence type="ECO:0000256" key="2">
    <source>
        <dbReference type="ARBA" id="ARBA00006214"/>
    </source>
</evidence>
<dbReference type="SMART" id="SM00756">
    <property type="entry name" value="VKc"/>
    <property type="match status" value="1"/>
</dbReference>
<reference evidence="12 13" key="1">
    <citation type="submission" date="2020-12" db="EMBL/GenBank/DDBJ databases">
        <title>Draft genome sequence of furan degrading bacterial strain FUR100.</title>
        <authorList>
            <person name="Woiski C."/>
        </authorList>
    </citation>
    <scope>NUCLEOTIDE SEQUENCE [LARGE SCALE GENOMIC DNA]</scope>
    <source>
        <strain evidence="12 13">FUR100</strain>
    </source>
</reference>
<protein>
    <submittedName>
        <fullName evidence="12">Vitamin K epoxide reductase family protein</fullName>
    </submittedName>
</protein>
<dbReference type="InterPro" id="IPR041714">
    <property type="entry name" value="VKOR_Actinobacteria"/>
</dbReference>
<feature type="transmembrane region" description="Helical" evidence="10">
    <location>
        <begin position="196"/>
        <end position="214"/>
    </location>
</feature>
<dbReference type="InterPro" id="IPR038354">
    <property type="entry name" value="VKOR_sf"/>
</dbReference>
<dbReference type="EMBL" id="JAECSB010000102">
    <property type="protein sequence ID" value="MBH5147696.1"/>
    <property type="molecule type" value="Genomic_DNA"/>
</dbReference>
<dbReference type="GeneID" id="93806504"/>
<feature type="transmembrane region" description="Helical" evidence="10">
    <location>
        <begin position="83"/>
        <end position="104"/>
    </location>
</feature>
<evidence type="ECO:0000256" key="3">
    <source>
        <dbReference type="ARBA" id="ARBA00022692"/>
    </source>
</evidence>
<dbReference type="OMA" id="FQWRWSI"/>
<accession>A0A8I0ZY53</accession>
<comment type="subcellular location">
    <subcellularLocation>
        <location evidence="1">Membrane</location>
        <topology evidence="1">Multi-pass membrane protein</topology>
    </subcellularLocation>
</comment>
<evidence type="ECO:0000313" key="12">
    <source>
        <dbReference type="EMBL" id="MBH5147696.1"/>
    </source>
</evidence>
<dbReference type="Pfam" id="PF07884">
    <property type="entry name" value="VKOR"/>
    <property type="match status" value="1"/>
</dbReference>
<sequence>MTSTGGTRTDTRGARTAGSFPAACSSYAIGWILSGAGVLGLIASLILTIEKFRLLSDPSYRPSCSINPVLSCGSVMSSPQASVFGFPNSILGVVAFTVLLTTGIVTLSAKSGLPQWYWRSLVIGLFAGAVLVHWLIFQSLYRIQALCPYCMVVWVVTITALWYASLHLCTRSASASSRPVTRIVTVGAQNHTLVPTIWILSVASMILSAFWTYWSTLI</sequence>
<evidence type="ECO:0000256" key="8">
    <source>
        <dbReference type="ARBA" id="ARBA00023157"/>
    </source>
</evidence>
<keyword evidence="4" id="KW-0874">Quinone</keyword>
<keyword evidence="5 10" id="KW-1133">Transmembrane helix</keyword>
<dbReference type="RefSeq" id="WP_003944651.1">
    <property type="nucleotide sequence ID" value="NZ_JADOEI010000012.1"/>
</dbReference>
<evidence type="ECO:0000256" key="6">
    <source>
        <dbReference type="ARBA" id="ARBA00023002"/>
    </source>
</evidence>
<evidence type="ECO:0000256" key="10">
    <source>
        <dbReference type="SAM" id="Phobius"/>
    </source>
</evidence>
<evidence type="ECO:0000256" key="9">
    <source>
        <dbReference type="ARBA" id="ARBA00023284"/>
    </source>
</evidence>
<dbReference type="GO" id="GO:0048038">
    <property type="term" value="F:quinone binding"/>
    <property type="evidence" value="ECO:0007669"/>
    <property type="project" value="UniProtKB-KW"/>
</dbReference>
<feature type="domain" description="Vitamin K epoxide reductase" evidence="11">
    <location>
        <begin position="26"/>
        <end position="168"/>
    </location>
</feature>
<organism evidence="12 13">
    <name type="scientific">Rhodococcus erythropolis</name>
    <name type="common">Arthrobacter picolinophilus</name>
    <dbReference type="NCBI Taxonomy" id="1833"/>
    <lineage>
        <taxon>Bacteria</taxon>
        <taxon>Bacillati</taxon>
        <taxon>Actinomycetota</taxon>
        <taxon>Actinomycetes</taxon>
        <taxon>Mycobacteriales</taxon>
        <taxon>Nocardiaceae</taxon>
        <taxon>Rhodococcus</taxon>
        <taxon>Rhodococcus erythropolis group</taxon>
    </lineage>
</organism>
<dbReference type="AlphaFoldDB" id="A0A8I0ZY53"/>
<comment type="caution">
    <text evidence="12">The sequence shown here is derived from an EMBL/GenBank/DDBJ whole genome shotgun (WGS) entry which is preliminary data.</text>
</comment>